<proteinExistence type="predicted"/>
<dbReference type="AlphaFoldDB" id="A0A857KVE2"/>
<organism evidence="1">
    <name type="scientific">Gordonia amarae</name>
    <dbReference type="NCBI Taxonomy" id="36821"/>
    <lineage>
        <taxon>Bacteria</taxon>
        <taxon>Bacillati</taxon>
        <taxon>Actinomycetota</taxon>
        <taxon>Actinomycetes</taxon>
        <taxon>Mycobacteriales</taxon>
        <taxon>Gordoniaceae</taxon>
        <taxon>Gordonia</taxon>
    </lineage>
</organism>
<dbReference type="EMBL" id="CP045810">
    <property type="protein sequence ID" value="QHN39025.1"/>
    <property type="molecule type" value="Genomic_DNA"/>
</dbReference>
<dbReference type="Gene3D" id="3.90.1200.10">
    <property type="match status" value="1"/>
</dbReference>
<dbReference type="InterPro" id="IPR015897">
    <property type="entry name" value="CHK_kinase-like"/>
</dbReference>
<dbReference type="SUPFAM" id="SSF56112">
    <property type="entry name" value="Protein kinase-like (PK-like)"/>
    <property type="match status" value="1"/>
</dbReference>
<dbReference type="RefSeq" id="WP_005185824.1">
    <property type="nucleotide sequence ID" value="NZ_CP045804.1"/>
</dbReference>
<reference evidence="1" key="1">
    <citation type="journal article" date="2021" name="Nat. Microbiol.">
        <title>Cocultivation of an ultrasmall environmental parasitic bacterium with lytic ability against bacteria associated with wastewater foams.</title>
        <authorList>
            <person name="Batinovic S."/>
            <person name="Rose J.J.A."/>
            <person name="Ratcliffe J."/>
            <person name="Seviour R.J."/>
            <person name="Petrovski S."/>
        </authorList>
    </citation>
    <scope>NUCLEOTIDE SEQUENCE</scope>
    <source>
        <strain evidence="1">CON44</strain>
    </source>
</reference>
<dbReference type="PANTHER" id="PTHR11012:SF30">
    <property type="entry name" value="PROTEIN KINASE-LIKE DOMAIN-CONTAINING"/>
    <property type="match status" value="1"/>
</dbReference>
<dbReference type="PANTHER" id="PTHR11012">
    <property type="entry name" value="PROTEIN KINASE-LIKE DOMAIN-CONTAINING"/>
    <property type="match status" value="1"/>
</dbReference>
<sequence>MNPETTTEPTPIVGIDEITPSWMQAGLRRSGLPDAVVTAVSHAPIGAGNVSDCVRVEITYDGNRGEAPESVVVKLRPSDPGAHQHGLNSGAYHREIGAFRAIGERLACRIPSAYWVAGDETNINLVTEDLTRSAVPGNQAAGSNAEEAEAVIVELARVHSAFAPTTPESAPDWMIRLADVCDYWSDHARAGAEAALGRYTDALPPEYLDVIRDGADIVRDWHLLPQQRWSFTHGDPRVDNVLFEQVGGKPSAVLIDWQVTGVRNPMYDVGYFMSGSVDTDLRREIEMPLIRRYIEVYSRQAAGYDVADAVCDYQIQLLSGLYITLAAIDVLPDNDVVNALILALLRRNCAAVIDWKSVAAVRNVLSALSIR</sequence>
<accession>A0A857KVE2</accession>
<dbReference type="SMART" id="SM00587">
    <property type="entry name" value="CHK"/>
    <property type="match status" value="1"/>
</dbReference>
<dbReference type="InterPro" id="IPR011009">
    <property type="entry name" value="Kinase-like_dom_sf"/>
</dbReference>
<protein>
    <submittedName>
        <fullName evidence="1">Phosphotransferase</fullName>
    </submittedName>
</protein>
<name>A0A857KVE2_9ACTN</name>
<dbReference type="Pfam" id="PF01636">
    <property type="entry name" value="APH"/>
    <property type="match status" value="1"/>
</dbReference>
<dbReference type="InterPro" id="IPR002575">
    <property type="entry name" value="Aminoglycoside_PTrfase"/>
</dbReference>
<gene>
    <name evidence="1" type="ORF">GII30_07420</name>
</gene>
<evidence type="ECO:0000313" key="1">
    <source>
        <dbReference type="EMBL" id="QHN39025.1"/>
    </source>
</evidence>